<protein>
    <submittedName>
        <fullName evidence="1">Uncharacterized protein</fullName>
    </submittedName>
</protein>
<reference evidence="1" key="1">
    <citation type="submission" date="2019-07" db="EMBL/GenBank/DDBJ databases">
        <authorList>
            <person name="Dittberner H."/>
        </authorList>
    </citation>
    <scope>NUCLEOTIDE SEQUENCE [LARGE SCALE GENOMIC DNA]</scope>
</reference>
<evidence type="ECO:0000313" key="1">
    <source>
        <dbReference type="EMBL" id="VVA92692.1"/>
    </source>
</evidence>
<dbReference type="AlphaFoldDB" id="A0A565ATM0"/>
<gene>
    <name evidence="1" type="ORF">ANE_LOCUS3137</name>
</gene>
<dbReference type="Proteomes" id="UP000489600">
    <property type="component" value="Unassembled WGS sequence"/>
</dbReference>
<sequence>MKKREIVEDEKVKKLISKKQSSSSIIIPLKLIKEMSTCGSLNTFGVTGPEHTAAKGAFLITNVSATKTEKT</sequence>
<dbReference type="EMBL" id="CABITT030000001">
    <property type="protein sequence ID" value="VVA92692.1"/>
    <property type="molecule type" value="Genomic_DNA"/>
</dbReference>
<keyword evidence="2" id="KW-1185">Reference proteome</keyword>
<name>A0A565ATM0_9BRAS</name>
<comment type="caution">
    <text evidence="1">The sequence shown here is derived from an EMBL/GenBank/DDBJ whole genome shotgun (WGS) entry which is preliminary data.</text>
</comment>
<accession>A0A565ATM0</accession>
<evidence type="ECO:0000313" key="2">
    <source>
        <dbReference type="Proteomes" id="UP000489600"/>
    </source>
</evidence>
<proteinExistence type="predicted"/>
<organism evidence="1 2">
    <name type="scientific">Arabis nemorensis</name>
    <dbReference type="NCBI Taxonomy" id="586526"/>
    <lineage>
        <taxon>Eukaryota</taxon>
        <taxon>Viridiplantae</taxon>
        <taxon>Streptophyta</taxon>
        <taxon>Embryophyta</taxon>
        <taxon>Tracheophyta</taxon>
        <taxon>Spermatophyta</taxon>
        <taxon>Magnoliopsida</taxon>
        <taxon>eudicotyledons</taxon>
        <taxon>Gunneridae</taxon>
        <taxon>Pentapetalae</taxon>
        <taxon>rosids</taxon>
        <taxon>malvids</taxon>
        <taxon>Brassicales</taxon>
        <taxon>Brassicaceae</taxon>
        <taxon>Arabideae</taxon>
        <taxon>Arabis</taxon>
    </lineage>
</organism>